<dbReference type="RefSeq" id="WP_119894326.1">
    <property type="nucleotide sequence ID" value="NZ_CP032419.1"/>
</dbReference>
<reference evidence="4" key="1">
    <citation type="submission" date="2018-09" db="EMBL/GenBank/DDBJ databases">
        <authorList>
            <person name="Zhu H."/>
        </authorList>
    </citation>
    <scope>NUCLEOTIDE SEQUENCE [LARGE SCALE GENOMIC DNA]</scope>
    <source>
        <strain evidence="4">K2W31S-8</strain>
    </source>
</reference>
<dbReference type="EMBL" id="CP032419">
    <property type="protein sequence ID" value="AYC33671.1"/>
    <property type="molecule type" value="Genomic_DNA"/>
</dbReference>
<dbReference type="AlphaFoldDB" id="A0A385Z4R1"/>
<feature type="chain" id="PRO_5017302813" evidence="2">
    <location>
        <begin position="22"/>
        <end position="113"/>
    </location>
</feature>
<keyword evidence="2" id="KW-0732">Signal</keyword>
<keyword evidence="4" id="KW-1185">Reference proteome</keyword>
<sequence length="113" mass="12149">MHAFYTRLLGLSALAASAAMAAGPMLPMPSATPPGSPGTPTPTPYQQVVPYDVPSVSPRQPPLLNNGDIRPPAAVPPPSRDQDLPLLQEQRQRNLEGAEPERPPKAKARRVWE</sequence>
<proteinExistence type="predicted"/>
<organism evidence="3 4">
    <name type="scientific">Pseudomonas cavernae</name>
    <dbReference type="NCBI Taxonomy" id="2320867"/>
    <lineage>
        <taxon>Bacteria</taxon>
        <taxon>Pseudomonadati</taxon>
        <taxon>Pseudomonadota</taxon>
        <taxon>Gammaproteobacteria</taxon>
        <taxon>Pseudomonadales</taxon>
        <taxon>Pseudomonadaceae</taxon>
        <taxon>Pseudomonas</taxon>
    </lineage>
</organism>
<feature type="compositionally biased region" description="Pro residues" evidence="1">
    <location>
        <begin position="26"/>
        <end position="43"/>
    </location>
</feature>
<evidence type="ECO:0000313" key="3">
    <source>
        <dbReference type="EMBL" id="AYC33671.1"/>
    </source>
</evidence>
<evidence type="ECO:0000256" key="2">
    <source>
        <dbReference type="SAM" id="SignalP"/>
    </source>
</evidence>
<dbReference type="OrthoDB" id="7032248at2"/>
<dbReference type="KEGG" id="pcav:D3880_15480"/>
<feature type="compositionally biased region" description="Basic and acidic residues" evidence="1">
    <location>
        <begin position="90"/>
        <end position="113"/>
    </location>
</feature>
<gene>
    <name evidence="3" type="ORF">D3880_15480</name>
</gene>
<evidence type="ECO:0000313" key="4">
    <source>
        <dbReference type="Proteomes" id="UP000265560"/>
    </source>
</evidence>
<evidence type="ECO:0000256" key="1">
    <source>
        <dbReference type="SAM" id="MobiDB-lite"/>
    </source>
</evidence>
<dbReference type="Proteomes" id="UP000265560">
    <property type="component" value="Chromosome"/>
</dbReference>
<protein>
    <submittedName>
        <fullName evidence="3">Uncharacterized protein</fullName>
    </submittedName>
</protein>
<feature type="signal peptide" evidence="2">
    <location>
        <begin position="1"/>
        <end position="21"/>
    </location>
</feature>
<accession>A0A385Z4R1</accession>
<name>A0A385Z4R1_9PSED</name>
<feature type="region of interest" description="Disordered" evidence="1">
    <location>
        <begin position="24"/>
        <end position="113"/>
    </location>
</feature>